<evidence type="ECO:0000313" key="2">
    <source>
        <dbReference type="Proteomes" id="UP000030229"/>
    </source>
</evidence>
<organism evidence="1 2">
    <name type="scientific">Pseudomonas phage vB_PaeP_PAO1_Ab05</name>
    <dbReference type="NCBI Taxonomy" id="1548902"/>
    <lineage>
        <taxon>Viruses</taxon>
        <taxon>Duplodnaviria</taxon>
        <taxon>Heunggongvirae</taxon>
        <taxon>Uroviricota</taxon>
        <taxon>Caudoviricetes</taxon>
        <taxon>Autographivirales</taxon>
        <taxon>Autoscriptoviridae</taxon>
        <taxon>Krylovirinae</taxon>
        <taxon>Phikmvvirus</taxon>
        <taxon>Phikmvvirus Ab05</taxon>
    </lineage>
</organism>
<dbReference type="RefSeq" id="YP_009125709.1">
    <property type="nucleotide sequence ID" value="NC_026602.1"/>
</dbReference>
<reference evidence="1 2" key="1">
    <citation type="journal article" date="2015" name="PLoS ONE">
        <title>Investigation of a Large Collection of Pseudomonas aeruginosa Bacteriophages Collected from a Single Environmental Source in Abidjan, Cote d'Ivoire.</title>
        <authorList>
            <person name="Essoh C."/>
            <person name="Latino L."/>
            <person name="Midoux C."/>
            <person name="Blouin Y."/>
            <person name="Loukou G."/>
            <person name="Nguetta S.P."/>
            <person name="Lathro S."/>
            <person name="Cablanmian A."/>
            <person name="Kouassi A.K."/>
            <person name="Vergnaud G."/>
            <person name="Pourcel C."/>
        </authorList>
    </citation>
    <scope>NUCLEOTIDE SEQUENCE [LARGE SCALE GENOMIC DNA]</scope>
    <source>
        <strain evidence="1">Ab05</strain>
    </source>
</reference>
<dbReference type="EMBL" id="LN610574">
    <property type="protein sequence ID" value="CEF89272.1"/>
    <property type="molecule type" value="Genomic_DNA"/>
</dbReference>
<evidence type="ECO:0000313" key="1">
    <source>
        <dbReference type="EMBL" id="CEF89272.1"/>
    </source>
</evidence>
<protein>
    <submittedName>
        <fullName evidence="1">Uncharacterized protein</fullName>
    </submittedName>
</protein>
<accession>A0A0A1IWK1</accession>
<proteinExistence type="predicted"/>
<name>A0A0A1IWK1_9CAUD</name>
<dbReference type="OrthoDB" id="20824at10239"/>
<gene>
    <name evidence="1" type="primary">ORF11</name>
</gene>
<dbReference type="KEGG" id="vg:23680611"/>
<keyword evidence="2" id="KW-1185">Reference proteome</keyword>
<sequence length="97" mass="10742">MIRTHTHNTDREQRRLFDLTELRPGEMYRVVRPEAKRGTLVIGVAACDSTGLPAVLPVVIHDDGPAKVTGPRPTVLRNDGWRMVLADKGTQVTLTAE</sequence>
<dbReference type="Proteomes" id="UP000030229">
    <property type="component" value="Segment"/>
</dbReference>
<dbReference type="GeneID" id="23680611"/>